<reference evidence="2" key="1">
    <citation type="journal article" date="2020" name="Stud. Mycol.">
        <title>101 Dothideomycetes genomes: a test case for predicting lifestyles and emergence of pathogens.</title>
        <authorList>
            <person name="Haridas S."/>
            <person name="Albert R."/>
            <person name="Binder M."/>
            <person name="Bloem J."/>
            <person name="Labutti K."/>
            <person name="Salamov A."/>
            <person name="Andreopoulos B."/>
            <person name="Baker S."/>
            <person name="Barry K."/>
            <person name="Bills G."/>
            <person name="Bluhm B."/>
            <person name="Cannon C."/>
            <person name="Castanera R."/>
            <person name="Culley D."/>
            <person name="Daum C."/>
            <person name="Ezra D."/>
            <person name="Gonzalez J."/>
            <person name="Henrissat B."/>
            <person name="Kuo A."/>
            <person name="Liang C."/>
            <person name="Lipzen A."/>
            <person name="Lutzoni F."/>
            <person name="Magnuson J."/>
            <person name="Mondo S."/>
            <person name="Nolan M."/>
            <person name="Ohm R."/>
            <person name="Pangilinan J."/>
            <person name="Park H.-J."/>
            <person name="Ramirez L."/>
            <person name="Alfaro M."/>
            <person name="Sun H."/>
            <person name="Tritt A."/>
            <person name="Yoshinaga Y."/>
            <person name="Zwiers L.-H."/>
            <person name="Turgeon B."/>
            <person name="Goodwin S."/>
            <person name="Spatafora J."/>
            <person name="Crous P."/>
            <person name="Grigoriev I."/>
        </authorList>
    </citation>
    <scope>NUCLEOTIDE SEQUENCE</scope>
    <source>
        <strain evidence="2">ATCC 16933</strain>
    </source>
</reference>
<organism evidence="2 3">
    <name type="scientific">Lineolata rhizophorae</name>
    <dbReference type="NCBI Taxonomy" id="578093"/>
    <lineage>
        <taxon>Eukaryota</taxon>
        <taxon>Fungi</taxon>
        <taxon>Dikarya</taxon>
        <taxon>Ascomycota</taxon>
        <taxon>Pezizomycotina</taxon>
        <taxon>Dothideomycetes</taxon>
        <taxon>Dothideomycetes incertae sedis</taxon>
        <taxon>Lineolatales</taxon>
        <taxon>Lineolataceae</taxon>
        <taxon>Lineolata</taxon>
    </lineage>
</organism>
<dbReference type="EMBL" id="MU001681">
    <property type="protein sequence ID" value="KAF2457239.1"/>
    <property type="molecule type" value="Genomic_DNA"/>
</dbReference>
<feature type="region of interest" description="Disordered" evidence="1">
    <location>
        <begin position="28"/>
        <end position="47"/>
    </location>
</feature>
<accession>A0A6A6NZY3</accession>
<evidence type="ECO:0000313" key="3">
    <source>
        <dbReference type="Proteomes" id="UP000799766"/>
    </source>
</evidence>
<dbReference type="PANTHER" id="PTHR35179">
    <property type="entry name" value="PROTEIN CBG02620"/>
    <property type="match status" value="1"/>
</dbReference>
<dbReference type="AlphaFoldDB" id="A0A6A6NZY3"/>
<proteinExistence type="predicted"/>
<feature type="region of interest" description="Disordered" evidence="1">
    <location>
        <begin position="434"/>
        <end position="472"/>
    </location>
</feature>
<feature type="compositionally biased region" description="Basic and acidic residues" evidence="1">
    <location>
        <begin position="442"/>
        <end position="456"/>
    </location>
</feature>
<gene>
    <name evidence="2" type="ORF">BDY21DRAFT_392438</name>
</gene>
<dbReference type="PANTHER" id="PTHR35179:SF2">
    <property type="entry name" value="START DOMAIN-CONTAINING PROTEIN"/>
    <property type="match status" value="1"/>
</dbReference>
<evidence type="ECO:0000313" key="2">
    <source>
        <dbReference type="EMBL" id="KAF2457239.1"/>
    </source>
</evidence>
<dbReference type="OrthoDB" id="5393654at2759"/>
<sequence length="482" mass="54105">MDQRGNENFRPYRGRRGWNSASWRIERGARQHDTPRGGSWISPEPTVDPKPYGPLLKSITIEDLDKEAQESESITSIKNCIYAASYSWLEKSDPGIVVPGKPPTWTPLKGSHKIPQDNGEYFRDKNSARYPKYPMEPAVQSVLKMNQGFQTNEVDVFGCSSTIGNLLHFARSNPKSFRMLVEAVGDTVFFLRQENSPRELIPNVKGCGHTFPEAYTTWDSDVKGSACHARIVKYQLGGMTFLVRFGCDGYIREYAEAGQHQKLGEPKKGGITAEVLDQSDLLGDPESLAISSKNAPGPGPLAISSAGKIIPQHAIFDLKTRLQGKQVRMEDLLPRLWISQIPNLITAYHRWGEFNDAEIHVESVEDRVREWKKENEVGLEKFVRLLRKVVEIARARKDGKIEICRTEDGALEIRAPADADRDVLPEPLKKIWSQKLPPSDALKPKRDEEGADTKPENDEEDNEPDYTACSAEGCGYCGQCTY</sequence>
<evidence type="ECO:0000256" key="1">
    <source>
        <dbReference type="SAM" id="MobiDB-lite"/>
    </source>
</evidence>
<keyword evidence="3" id="KW-1185">Reference proteome</keyword>
<name>A0A6A6NZY3_9PEZI</name>
<evidence type="ECO:0008006" key="4">
    <source>
        <dbReference type="Google" id="ProtNLM"/>
    </source>
</evidence>
<dbReference type="Proteomes" id="UP000799766">
    <property type="component" value="Unassembled WGS sequence"/>
</dbReference>
<protein>
    <recommendedName>
        <fullName evidence="4">Geranylgeranyl pyrophosphate synthetase</fullName>
    </recommendedName>
</protein>